<dbReference type="Proteomes" id="UP001054945">
    <property type="component" value="Unassembled WGS sequence"/>
</dbReference>
<reference evidence="1 2" key="1">
    <citation type="submission" date="2021-06" db="EMBL/GenBank/DDBJ databases">
        <title>Caerostris extrusa draft genome.</title>
        <authorList>
            <person name="Kono N."/>
            <person name="Arakawa K."/>
        </authorList>
    </citation>
    <scope>NUCLEOTIDE SEQUENCE [LARGE SCALE GENOMIC DNA]</scope>
</reference>
<gene>
    <name evidence="1" type="ORF">CEXT_219411</name>
</gene>
<keyword evidence="2" id="KW-1185">Reference proteome</keyword>
<protein>
    <submittedName>
        <fullName evidence="1">Uncharacterized protein</fullName>
    </submittedName>
</protein>
<comment type="caution">
    <text evidence="1">The sequence shown here is derived from an EMBL/GenBank/DDBJ whole genome shotgun (WGS) entry which is preliminary data.</text>
</comment>
<dbReference type="AlphaFoldDB" id="A0AAV4WJP7"/>
<name>A0AAV4WJP7_CAEEX</name>
<proteinExistence type="predicted"/>
<sequence length="209" mass="23378">MDESTISCENGPRSHNELLESMPHPIMLELPYQGQILPLSSSLHSFIDERDAPVSSVLGDFSTNIDTNWWIATNSERLSHAMLCKNEICSHNELLEWVMHPIGSSLKEVVLRGFAGIAVIPFVAPDERRDGKKKTPRRYVGNIFGESVRFEDFFLSFIRIRVSFYLKLTALWEGGGYKSAVAGRIMTFPGISQVLDDGQSSGHFSSVGR</sequence>
<evidence type="ECO:0000313" key="1">
    <source>
        <dbReference type="EMBL" id="GIY82862.1"/>
    </source>
</evidence>
<evidence type="ECO:0000313" key="2">
    <source>
        <dbReference type="Proteomes" id="UP001054945"/>
    </source>
</evidence>
<organism evidence="1 2">
    <name type="scientific">Caerostris extrusa</name>
    <name type="common">Bark spider</name>
    <name type="synonym">Caerostris bankana</name>
    <dbReference type="NCBI Taxonomy" id="172846"/>
    <lineage>
        <taxon>Eukaryota</taxon>
        <taxon>Metazoa</taxon>
        <taxon>Ecdysozoa</taxon>
        <taxon>Arthropoda</taxon>
        <taxon>Chelicerata</taxon>
        <taxon>Arachnida</taxon>
        <taxon>Araneae</taxon>
        <taxon>Araneomorphae</taxon>
        <taxon>Entelegynae</taxon>
        <taxon>Araneoidea</taxon>
        <taxon>Araneidae</taxon>
        <taxon>Caerostris</taxon>
    </lineage>
</organism>
<dbReference type="EMBL" id="BPLR01016298">
    <property type="protein sequence ID" value="GIY82862.1"/>
    <property type="molecule type" value="Genomic_DNA"/>
</dbReference>
<accession>A0AAV4WJP7</accession>